<evidence type="ECO:0000313" key="1">
    <source>
        <dbReference type="EMBL" id="MBR0656275.1"/>
    </source>
</evidence>
<name>A0AAF1JYW2_9PROT</name>
<comment type="caution">
    <text evidence="1">The sequence shown here is derived from an EMBL/GenBank/DDBJ whole genome shotgun (WGS) entry which is preliminary data.</text>
</comment>
<dbReference type="RefSeq" id="WP_211875119.1">
    <property type="nucleotide sequence ID" value="NZ_JAAEDH010000016.1"/>
</dbReference>
<gene>
    <name evidence="1" type="ORF">GXW79_14430</name>
</gene>
<proteinExistence type="predicted"/>
<accession>A0AAF1JYW2</accession>
<evidence type="ECO:0000313" key="2">
    <source>
        <dbReference type="Proteomes" id="UP001196068"/>
    </source>
</evidence>
<dbReference type="AlphaFoldDB" id="A0AAF1JYW2"/>
<organism evidence="1 2">
    <name type="scientific">Plastoroseomonas arctica</name>
    <dbReference type="NCBI Taxonomy" id="1509237"/>
    <lineage>
        <taxon>Bacteria</taxon>
        <taxon>Pseudomonadati</taxon>
        <taxon>Pseudomonadota</taxon>
        <taxon>Alphaproteobacteria</taxon>
        <taxon>Acetobacterales</taxon>
        <taxon>Acetobacteraceae</taxon>
        <taxon>Plastoroseomonas</taxon>
    </lineage>
</organism>
<dbReference type="EMBL" id="JAAEDH010000016">
    <property type="protein sequence ID" value="MBR0656275.1"/>
    <property type="molecule type" value="Genomic_DNA"/>
</dbReference>
<sequence length="53" mass="5334">MLIPGIELTDVLAWGVIAAGTAFHMLRSLGPQASMVGAALAAFGAKALLLNIA</sequence>
<dbReference type="Proteomes" id="UP001196068">
    <property type="component" value="Unassembled WGS sequence"/>
</dbReference>
<keyword evidence="2" id="KW-1185">Reference proteome</keyword>
<protein>
    <submittedName>
        <fullName evidence="1">Uncharacterized protein</fullName>
    </submittedName>
</protein>
<reference evidence="1" key="1">
    <citation type="submission" date="2020-01" db="EMBL/GenBank/DDBJ databases">
        <authorList>
            <person name="Rat A."/>
        </authorList>
    </citation>
    <scope>NUCLEOTIDE SEQUENCE</scope>
    <source>
        <strain evidence="1">LMG 28251</strain>
    </source>
</reference>
<reference evidence="1" key="2">
    <citation type="journal article" date="2021" name="Syst. Appl. Microbiol.">
        <title>Roseomonas hellenica sp. nov., isolated from roots of wild-growing Alkanna tinctoria.</title>
        <authorList>
            <person name="Rat A."/>
            <person name="Naranjo H.D."/>
            <person name="Lebbe L."/>
            <person name="Cnockaert M."/>
            <person name="Krigas N."/>
            <person name="Grigoriadou K."/>
            <person name="Maloupa E."/>
            <person name="Willems A."/>
        </authorList>
    </citation>
    <scope>NUCLEOTIDE SEQUENCE</scope>
    <source>
        <strain evidence="1">LMG 28251</strain>
    </source>
</reference>